<dbReference type="InterPro" id="IPR003170">
    <property type="entry name" value="MurB"/>
</dbReference>
<dbReference type="EMBL" id="CP069798">
    <property type="protein sequence ID" value="QRQ81849.1"/>
    <property type="molecule type" value="Genomic_DNA"/>
</dbReference>
<dbReference type="InterPro" id="IPR016169">
    <property type="entry name" value="FAD-bd_PCMH_sub2"/>
</dbReference>
<keyword evidence="9 19" id="KW-0285">Flavoprotein</keyword>
<evidence type="ECO:0000256" key="14">
    <source>
        <dbReference type="ARBA" id="ARBA00023002"/>
    </source>
</evidence>
<keyword evidence="10 19" id="KW-0274">FAD</keyword>
<keyword evidence="15 19" id="KW-0131">Cell cycle</keyword>
<keyword evidence="7 19" id="KW-0963">Cytoplasm</keyword>
<dbReference type="EC" id="1.3.1.98" evidence="5 19"/>
<dbReference type="NCBIfam" id="TIGR00179">
    <property type="entry name" value="murB"/>
    <property type="match status" value="1"/>
</dbReference>
<evidence type="ECO:0000256" key="5">
    <source>
        <dbReference type="ARBA" id="ARBA00012518"/>
    </source>
</evidence>
<dbReference type="InterPro" id="IPR016167">
    <property type="entry name" value="FAD-bd_PCMH_sub1"/>
</dbReference>
<dbReference type="Pfam" id="PF01565">
    <property type="entry name" value="FAD_binding_4"/>
    <property type="match status" value="1"/>
</dbReference>
<evidence type="ECO:0000256" key="17">
    <source>
        <dbReference type="ARBA" id="ARBA00031026"/>
    </source>
</evidence>
<dbReference type="InterPro" id="IPR011601">
    <property type="entry name" value="MurB_C"/>
</dbReference>
<comment type="pathway">
    <text evidence="4 19">Cell wall biogenesis; peptidoglycan biosynthesis.</text>
</comment>
<dbReference type="InterPro" id="IPR036635">
    <property type="entry name" value="MurB_C_sf"/>
</dbReference>
<dbReference type="GO" id="GO:0009252">
    <property type="term" value="P:peptidoglycan biosynthetic process"/>
    <property type="evidence" value="ECO:0007669"/>
    <property type="project" value="UniProtKB-UniRule"/>
</dbReference>
<dbReference type="GO" id="GO:0008762">
    <property type="term" value="F:UDP-N-acetylmuramate dehydrogenase activity"/>
    <property type="evidence" value="ECO:0007669"/>
    <property type="project" value="UniProtKB-UniRule"/>
</dbReference>
<evidence type="ECO:0000256" key="8">
    <source>
        <dbReference type="ARBA" id="ARBA00022618"/>
    </source>
</evidence>
<dbReference type="SUPFAM" id="SSF56176">
    <property type="entry name" value="FAD-binding/transporter-associated domain-like"/>
    <property type="match status" value="1"/>
</dbReference>
<dbReference type="Gene3D" id="3.90.78.10">
    <property type="entry name" value="UDP-N-acetylenolpyruvoylglucosamine reductase, C-terminal domain"/>
    <property type="match status" value="1"/>
</dbReference>
<evidence type="ECO:0000259" key="20">
    <source>
        <dbReference type="PROSITE" id="PS51387"/>
    </source>
</evidence>
<dbReference type="InterPro" id="IPR016166">
    <property type="entry name" value="FAD-bd_PCMH"/>
</dbReference>
<dbReference type="InterPro" id="IPR036318">
    <property type="entry name" value="FAD-bd_PCMH-like_sf"/>
</dbReference>
<dbReference type="GO" id="GO:0008360">
    <property type="term" value="P:regulation of cell shape"/>
    <property type="evidence" value="ECO:0007669"/>
    <property type="project" value="UniProtKB-KW"/>
</dbReference>
<evidence type="ECO:0000256" key="12">
    <source>
        <dbReference type="ARBA" id="ARBA00022960"/>
    </source>
</evidence>
<keyword evidence="22" id="KW-1185">Reference proteome</keyword>
<evidence type="ECO:0000256" key="6">
    <source>
        <dbReference type="ARBA" id="ARBA00015188"/>
    </source>
</evidence>
<comment type="subcellular location">
    <subcellularLocation>
        <location evidence="3 19">Cytoplasm</location>
    </subcellularLocation>
</comment>
<keyword evidence="13 19" id="KW-0573">Peptidoglycan synthesis</keyword>
<sequence>MMNLRHNADLQNHNTFALPVRAASLCTLTDECQLADIVRLPEYDADTVLWLGGGSNIVFGADYPGLVVHMANKGIAQHEGDDGNTVHVTAAAGEVWHDFVQYTVAQGLSGLENLSLIPGTVGAAPVQNIGAYGVEVQDTIASVRCFDLHTQHFVTLNNADCGFAYRDSLFKQAGRGRYVIVAVCFALSRRFEPRLHYGDVAAVAAELAAGAPINAATVAQAVCQIRQSKLPDPQVLANAGSFFKNPLLTAAAAHALLAQHPALPHYPQADGSVKLAAGWLIDQCGLKGFAVGDAAVHDKQALVLVNRGRARAADVAELVRIVCERVQQRFGVALEMEPIWLPRPTAV</sequence>
<dbReference type="GO" id="GO:0071949">
    <property type="term" value="F:FAD binding"/>
    <property type="evidence" value="ECO:0007669"/>
    <property type="project" value="InterPro"/>
</dbReference>
<evidence type="ECO:0000256" key="7">
    <source>
        <dbReference type="ARBA" id="ARBA00022490"/>
    </source>
</evidence>
<protein>
    <recommendedName>
        <fullName evidence="6 19">UDP-N-acetylenolpyruvoylglucosamine reductase</fullName>
        <ecNumber evidence="5 19">1.3.1.98</ecNumber>
    </recommendedName>
    <alternativeName>
        <fullName evidence="17 19">UDP-N-acetylmuramate dehydrogenase</fullName>
    </alternativeName>
</protein>
<dbReference type="HAMAP" id="MF_00037">
    <property type="entry name" value="MurB"/>
    <property type="match status" value="1"/>
</dbReference>
<accession>A0A892ZLT5</accession>
<dbReference type="PROSITE" id="PS51387">
    <property type="entry name" value="FAD_PCMH"/>
    <property type="match status" value="1"/>
</dbReference>
<dbReference type="InterPro" id="IPR006094">
    <property type="entry name" value="Oxid_FAD_bind_N"/>
</dbReference>
<evidence type="ECO:0000256" key="11">
    <source>
        <dbReference type="ARBA" id="ARBA00022857"/>
    </source>
</evidence>
<evidence type="ECO:0000256" key="10">
    <source>
        <dbReference type="ARBA" id="ARBA00022827"/>
    </source>
</evidence>
<evidence type="ECO:0000256" key="2">
    <source>
        <dbReference type="ARBA" id="ARBA00003921"/>
    </source>
</evidence>
<evidence type="ECO:0000313" key="22">
    <source>
        <dbReference type="Proteomes" id="UP000653156"/>
    </source>
</evidence>
<proteinExistence type="inferred from homology"/>
<keyword evidence="11 19" id="KW-0521">NADP</keyword>
<keyword evidence="8 19" id="KW-0132">Cell division</keyword>
<dbReference type="PANTHER" id="PTHR21071:SF4">
    <property type="entry name" value="UDP-N-ACETYLENOLPYRUVOYLGLUCOSAMINE REDUCTASE"/>
    <property type="match status" value="1"/>
</dbReference>
<evidence type="ECO:0000256" key="9">
    <source>
        <dbReference type="ARBA" id="ARBA00022630"/>
    </source>
</evidence>
<dbReference type="Proteomes" id="UP000653156">
    <property type="component" value="Chromosome"/>
</dbReference>
<comment type="cofactor">
    <cofactor evidence="1 19">
        <name>FAD</name>
        <dbReference type="ChEBI" id="CHEBI:57692"/>
    </cofactor>
</comment>
<keyword evidence="16 19" id="KW-0961">Cell wall biogenesis/degradation</keyword>
<dbReference type="Gene3D" id="3.30.465.10">
    <property type="match status" value="1"/>
</dbReference>
<evidence type="ECO:0000256" key="15">
    <source>
        <dbReference type="ARBA" id="ARBA00023306"/>
    </source>
</evidence>
<evidence type="ECO:0000256" key="18">
    <source>
        <dbReference type="ARBA" id="ARBA00048914"/>
    </source>
</evidence>
<reference evidence="21" key="1">
    <citation type="submission" date="2021-02" db="EMBL/GenBank/DDBJ databases">
        <title>Neisseriaceae sp. 26B isolated from the cloaca of a Common Toad-headed Turtle (Mesoclemmys nasuta).</title>
        <authorList>
            <person name="Spergser J."/>
            <person name="Busse H.-J."/>
        </authorList>
    </citation>
    <scope>NUCLEOTIDE SEQUENCE</scope>
    <source>
        <strain evidence="21">26B</strain>
    </source>
</reference>
<evidence type="ECO:0000256" key="19">
    <source>
        <dbReference type="HAMAP-Rule" id="MF_00037"/>
    </source>
</evidence>
<comment type="function">
    <text evidence="2 19">Cell wall formation.</text>
</comment>
<evidence type="ECO:0000313" key="21">
    <source>
        <dbReference type="EMBL" id="QRQ81849.1"/>
    </source>
</evidence>
<comment type="catalytic activity">
    <reaction evidence="18 19">
        <text>UDP-N-acetyl-alpha-D-muramate + NADP(+) = UDP-N-acetyl-3-O-(1-carboxyvinyl)-alpha-D-glucosamine + NADPH + H(+)</text>
        <dbReference type="Rhea" id="RHEA:12248"/>
        <dbReference type="ChEBI" id="CHEBI:15378"/>
        <dbReference type="ChEBI" id="CHEBI:57783"/>
        <dbReference type="ChEBI" id="CHEBI:58349"/>
        <dbReference type="ChEBI" id="CHEBI:68483"/>
        <dbReference type="ChEBI" id="CHEBI:70757"/>
        <dbReference type="EC" id="1.3.1.98"/>
    </reaction>
</comment>
<feature type="active site" description="Proton donor" evidence="19">
    <location>
        <position position="241"/>
    </location>
</feature>
<evidence type="ECO:0000256" key="3">
    <source>
        <dbReference type="ARBA" id="ARBA00004496"/>
    </source>
</evidence>
<dbReference type="NCBIfam" id="NF010478">
    <property type="entry name" value="PRK13903.1"/>
    <property type="match status" value="1"/>
</dbReference>
<keyword evidence="14 19" id="KW-0560">Oxidoreductase</keyword>
<dbReference type="Gene3D" id="3.30.43.10">
    <property type="entry name" value="Uridine Diphospho-n-acetylenolpyruvylglucosamine Reductase, domain 2"/>
    <property type="match status" value="1"/>
</dbReference>
<dbReference type="PANTHER" id="PTHR21071">
    <property type="entry name" value="UDP-N-ACETYLENOLPYRUVOYLGLUCOSAMINE REDUCTASE"/>
    <property type="match status" value="1"/>
</dbReference>
<evidence type="ECO:0000256" key="4">
    <source>
        <dbReference type="ARBA" id="ARBA00004752"/>
    </source>
</evidence>
<dbReference type="AlphaFoldDB" id="A0A892ZLT5"/>
<name>A0A892ZLT5_9NEIS</name>
<dbReference type="GO" id="GO:0005829">
    <property type="term" value="C:cytosol"/>
    <property type="evidence" value="ECO:0007669"/>
    <property type="project" value="TreeGrafter"/>
</dbReference>
<organism evidence="21 22">
    <name type="scientific">Paralysiella testudinis</name>
    <dbReference type="NCBI Taxonomy" id="2809020"/>
    <lineage>
        <taxon>Bacteria</taxon>
        <taxon>Pseudomonadati</taxon>
        <taxon>Pseudomonadota</taxon>
        <taxon>Betaproteobacteria</taxon>
        <taxon>Neisseriales</taxon>
        <taxon>Neisseriaceae</taxon>
        <taxon>Paralysiella</taxon>
    </lineage>
</organism>
<feature type="domain" description="FAD-binding PCMH-type" evidence="20">
    <location>
        <begin position="17"/>
        <end position="190"/>
    </location>
</feature>
<dbReference type="UniPathway" id="UPA00219"/>
<dbReference type="NCBIfam" id="NF000755">
    <property type="entry name" value="PRK00046.1"/>
    <property type="match status" value="1"/>
</dbReference>
<evidence type="ECO:0000256" key="16">
    <source>
        <dbReference type="ARBA" id="ARBA00023316"/>
    </source>
</evidence>
<dbReference type="GO" id="GO:0071555">
    <property type="term" value="P:cell wall organization"/>
    <property type="evidence" value="ECO:0007669"/>
    <property type="project" value="UniProtKB-KW"/>
</dbReference>
<feature type="active site" evidence="19">
    <location>
        <position position="337"/>
    </location>
</feature>
<dbReference type="GO" id="GO:0051301">
    <property type="term" value="P:cell division"/>
    <property type="evidence" value="ECO:0007669"/>
    <property type="project" value="UniProtKB-KW"/>
</dbReference>
<dbReference type="KEGG" id="ptes:JQU52_14510"/>
<dbReference type="RefSeq" id="WP_230339153.1">
    <property type="nucleotide sequence ID" value="NZ_CP069798.1"/>
</dbReference>
<gene>
    <name evidence="19 21" type="primary">murB</name>
    <name evidence="21" type="ORF">JQU52_14510</name>
</gene>
<dbReference type="Pfam" id="PF02873">
    <property type="entry name" value="MurB_C"/>
    <property type="match status" value="1"/>
</dbReference>
<feature type="active site" evidence="19">
    <location>
        <position position="166"/>
    </location>
</feature>
<evidence type="ECO:0000256" key="13">
    <source>
        <dbReference type="ARBA" id="ARBA00022984"/>
    </source>
</evidence>
<comment type="similarity">
    <text evidence="19">Belongs to the MurB family.</text>
</comment>
<dbReference type="SUPFAM" id="SSF56194">
    <property type="entry name" value="Uridine diphospho-N-Acetylenolpyruvylglucosamine reductase, MurB, C-terminal domain"/>
    <property type="match status" value="1"/>
</dbReference>
<evidence type="ECO:0000256" key="1">
    <source>
        <dbReference type="ARBA" id="ARBA00001974"/>
    </source>
</evidence>
<keyword evidence="12 19" id="KW-0133">Cell shape</keyword>